<name>A0A0F9PQ06_9ZZZZ</name>
<protein>
    <recommendedName>
        <fullName evidence="1">Guanylate cyclase domain-containing protein</fullName>
    </recommendedName>
</protein>
<reference evidence="2" key="1">
    <citation type="journal article" date="2015" name="Nature">
        <title>Complex archaea that bridge the gap between prokaryotes and eukaryotes.</title>
        <authorList>
            <person name="Spang A."/>
            <person name="Saw J.H."/>
            <person name="Jorgensen S.L."/>
            <person name="Zaremba-Niedzwiedzka K."/>
            <person name="Martijn J."/>
            <person name="Lind A.E."/>
            <person name="van Eijk R."/>
            <person name="Schleper C."/>
            <person name="Guy L."/>
            <person name="Ettema T.J."/>
        </authorList>
    </citation>
    <scope>NUCLEOTIDE SEQUENCE</scope>
</reference>
<dbReference type="GO" id="GO:0035556">
    <property type="term" value="P:intracellular signal transduction"/>
    <property type="evidence" value="ECO:0007669"/>
    <property type="project" value="InterPro"/>
</dbReference>
<dbReference type="PROSITE" id="PS50125">
    <property type="entry name" value="GUANYLATE_CYCLASE_2"/>
    <property type="match status" value="1"/>
</dbReference>
<dbReference type="AlphaFoldDB" id="A0A0F9PQ06"/>
<comment type="caution">
    <text evidence="2">The sequence shown here is derived from an EMBL/GenBank/DDBJ whole genome shotgun (WGS) entry which is preliminary data.</text>
</comment>
<sequence length="308" mass="35691">MKKEYKFKVEHCIKSGELCTLCKNLLQKGHKFIEIKEDLKEGDIIIREAGKYHFQCIAKRNYFIAFLDILGFTQFTQNSTLDEVYNEIQNMFAAARASRVEGNVRIGNSNNPITLSNLMYLTISDSIIVFQEVIQLVDIEEEFKWKEESFGEFILGLEELYKEAFKRKIFLRGGISYGEAIISLDSENKENIILGNTYIEAVKMEKVQSWMGLAFHPSMGEYLNKTSYKSILVEYDIPVKKEYVNLGIPNFTIGWVDSSNAQDRDIFKGWVTENDRQNEIKINTLKFFKDCIKRESRALNIGVDLEQV</sequence>
<feature type="domain" description="Guanylate cyclase" evidence="1">
    <location>
        <begin position="63"/>
        <end position="205"/>
    </location>
</feature>
<dbReference type="EMBL" id="LAZR01002264">
    <property type="protein sequence ID" value="KKN32259.1"/>
    <property type="molecule type" value="Genomic_DNA"/>
</dbReference>
<organism evidence="2">
    <name type="scientific">marine sediment metagenome</name>
    <dbReference type="NCBI Taxonomy" id="412755"/>
    <lineage>
        <taxon>unclassified sequences</taxon>
        <taxon>metagenomes</taxon>
        <taxon>ecological metagenomes</taxon>
    </lineage>
</organism>
<gene>
    <name evidence="2" type="ORF">LCGC14_0815790</name>
</gene>
<evidence type="ECO:0000259" key="1">
    <source>
        <dbReference type="PROSITE" id="PS50125"/>
    </source>
</evidence>
<dbReference type="InterPro" id="IPR001054">
    <property type="entry name" value="A/G_cyclase"/>
</dbReference>
<accession>A0A0F9PQ06</accession>
<evidence type="ECO:0000313" key="2">
    <source>
        <dbReference type="EMBL" id="KKN32259.1"/>
    </source>
</evidence>
<proteinExistence type="predicted"/>
<dbReference type="GO" id="GO:0009190">
    <property type="term" value="P:cyclic nucleotide biosynthetic process"/>
    <property type="evidence" value="ECO:0007669"/>
    <property type="project" value="InterPro"/>
</dbReference>